<dbReference type="EMBL" id="CAJVAX010000020">
    <property type="protein sequence ID" value="CAG7654724.1"/>
    <property type="molecule type" value="Genomic_DNA"/>
</dbReference>
<evidence type="ECO:0000256" key="1">
    <source>
        <dbReference type="SAM" id="Phobius"/>
    </source>
</evidence>
<feature type="transmembrane region" description="Helical" evidence="1">
    <location>
        <begin position="59"/>
        <end position="80"/>
    </location>
</feature>
<accession>A0A9W4MFF6</accession>
<protein>
    <submittedName>
        <fullName evidence="2">Uncharacterized protein</fullName>
    </submittedName>
</protein>
<dbReference type="AlphaFoldDB" id="A0A9W4MFF6"/>
<proteinExistence type="predicted"/>
<reference evidence="2" key="1">
    <citation type="submission" date="2021-06" db="EMBL/GenBank/DDBJ databases">
        <authorList>
            <person name="Arsene-Ploetze F."/>
        </authorList>
    </citation>
    <scope>NUCLEOTIDE SEQUENCE</scope>
    <source>
        <strain evidence="2">SBRY1</strain>
    </source>
</reference>
<dbReference type="Proteomes" id="UP001153328">
    <property type="component" value="Unassembled WGS sequence"/>
</dbReference>
<name>A0A9W4MFF6_9ACTN</name>
<comment type="caution">
    <text evidence="2">The sequence shown here is derived from an EMBL/GenBank/DDBJ whole genome shotgun (WGS) entry which is preliminary data.</text>
</comment>
<gene>
    <name evidence="2" type="ORF">SBRY_60574</name>
</gene>
<dbReference type="RefSeq" id="WP_240165539.1">
    <property type="nucleotide sequence ID" value="NZ_CAJVAX010000020.1"/>
</dbReference>
<evidence type="ECO:0000313" key="2">
    <source>
        <dbReference type="EMBL" id="CAG7654724.1"/>
    </source>
</evidence>
<sequence>MHALQELPQEPPAVPPRFRLLPARRASWPRILRCVIGVIGGVLWWGALLRLAVRPEAVAGWQGAVAAGGWSLGLIPLHAVPAHIRRSRRAGAA</sequence>
<keyword evidence="1" id="KW-0812">Transmembrane</keyword>
<keyword evidence="3" id="KW-1185">Reference proteome</keyword>
<keyword evidence="1" id="KW-1133">Transmembrane helix</keyword>
<evidence type="ECO:0000313" key="3">
    <source>
        <dbReference type="Proteomes" id="UP001153328"/>
    </source>
</evidence>
<feature type="transmembrane region" description="Helical" evidence="1">
    <location>
        <begin position="31"/>
        <end position="53"/>
    </location>
</feature>
<keyword evidence="1" id="KW-0472">Membrane</keyword>
<organism evidence="2 3">
    <name type="scientific">Actinacidiphila bryophytorum</name>
    <dbReference type="NCBI Taxonomy" id="1436133"/>
    <lineage>
        <taxon>Bacteria</taxon>
        <taxon>Bacillati</taxon>
        <taxon>Actinomycetota</taxon>
        <taxon>Actinomycetes</taxon>
        <taxon>Kitasatosporales</taxon>
        <taxon>Streptomycetaceae</taxon>
        <taxon>Actinacidiphila</taxon>
    </lineage>
</organism>